<proteinExistence type="predicted"/>
<gene>
    <name evidence="4" type="ORF">SDC9_134907</name>
</gene>
<evidence type="ECO:0000259" key="1">
    <source>
        <dbReference type="Pfam" id="PF13358"/>
    </source>
</evidence>
<dbReference type="InterPro" id="IPR055247">
    <property type="entry name" value="InsJ-like_HTH"/>
</dbReference>
<dbReference type="Pfam" id="PF13518">
    <property type="entry name" value="HTH_28"/>
    <property type="match status" value="1"/>
</dbReference>
<dbReference type="InterPro" id="IPR047655">
    <property type="entry name" value="Transpos_IS630-like"/>
</dbReference>
<dbReference type="InterPro" id="IPR009057">
    <property type="entry name" value="Homeodomain-like_sf"/>
</dbReference>
<dbReference type="PANTHER" id="PTHR46564:SF1">
    <property type="entry name" value="TRANSPOSASE"/>
    <property type="match status" value="1"/>
</dbReference>
<dbReference type="Gene3D" id="3.30.420.10">
    <property type="entry name" value="Ribonuclease H-like superfamily/Ribonuclease H"/>
    <property type="match status" value="1"/>
</dbReference>
<dbReference type="AlphaFoldDB" id="A0A645DEW5"/>
<dbReference type="Pfam" id="PF13592">
    <property type="entry name" value="HTH_33"/>
    <property type="match status" value="1"/>
</dbReference>
<dbReference type="GO" id="GO:0003676">
    <property type="term" value="F:nucleic acid binding"/>
    <property type="evidence" value="ECO:0007669"/>
    <property type="project" value="InterPro"/>
</dbReference>
<feature type="domain" description="Winged helix-turn helix" evidence="3">
    <location>
        <begin position="104"/>
        <end position="158"/>
    </location>
</feature>
<dbReference type="InterPro" id="IPR025959">
    <property type="entry name" value="Winged_HTH_dom"/>
</dbReference>
<evidence type="ECO:0000259" key="2">
    <source>
        <dbReference type="Pfam" id="PF13518"/>
    </source>
</evidence>
<dbReference type="NCBIfam" id="NF033545">
    <property type="entry name" value="transpos_IS630"/>
    <property type="match status" value="1"/>
</dbReference>
<accession>A0A645DEW5</accession>
<name>A0A645DEW5_9ZZZZ</name>
<dbReference type="SUPFAM" id="SSF46689">
    <property type="entry name" value="Homeodomain-like"/>
    <property type="match status" value="1"/>
</dbReference>
<dbReference type="Pfam" id="PF13358">
    <property type="entry name" value="DDE_3"/>
    <property type="match status" value="1"/>
</dbReference>
<organism evidence="4">
    <name type="scientific">bioreactor metagenome</name>
    <dbReference type="NCBI Taxonomy" id="1076179"/>
    <lineage>
        <taxon>unclassified sequences</taxon>
        <taxon>metagenomes</taxon>
        <taxon>ecological metagenomes</taxon>
    </lineage>
</organism>
<evidence type="ECO:0000259" key="3">
    <source>
        <dbReference type="Pfam" id="PF13592"/>
    </source>
</evidence>
<protein>
    <submittedName>
        <fullName evidence="4">IS630 family transposase ISPa47</fullName>
    </submittedName>
</protein>
<dbReference type="InterPro" id="IPR038717">
    <property type="entry name" value="Tc1-like_DDE_dom"/>
</dbReference>
<sequence length="347" mass="40128">MENELRTNAVRLSPAQQYEIRKSIVRLLIKGKRDQEIAETLDVSERHVRGIKKAYADHGIAGIKPKMRGRRTGEKRTLTPGQEQEIKIIIVDKTPEQMRFKECMWTRNNIRSLILQKYKIDMPLSTLGYYLERWGFSVQRPIKRAYKQDGEQIKNWVESEFPGISERAKAENADIYFGDETGLQNTSNYAKGYAPIGKTPVVQTESKHIKINMLSAVSNRGKLRFVLYRDNMDADKLIDFMRRLVHDASKKVFLILDNLRVHHAKKVTAWLEKHKDKIEVFYLPPYAPEYNPDELVNSDLKRGVGKRPSPRSDAELEHNVRSHLKSIQLRPEKIFGFFGSATTAYAA</sequence>
<reference evidence="4" key="1">
    <citation type="submission" date="2019-08" db="EMBL/GenBank/DDBJ databases">
        <authorList>
            <person name="Kucharzyk K."/>
            <person name="Murdoch R.W."/>
            <person name="Higgins S."/>
            <person name="Loffler F."/>
        </authorList>
    </citation>
    <scope>NUCLEOTIDE SEQUENCE</scope>
</reference>
<dbReference type="EMBL" id="VSSQ01035558">
    <property type="protein sequence ID" value="MPM87807.1"/>
    <property type="molecule type" value="Genomic_DNA"/>
</dbReference>
<comment type="caution">
    <text evidence="4">The sequence shown here is derived from an EMBL/GenBank/DDBJ whole genome shotgun (WGS) entry which is preliminary data.</text>
</comment>
<evidence type="ECO:0000313" key="4">
    <source>
        <dbReference type="EMBL" id="MPM87807.1"/>
    </source>
</evidence>
<dbReference type="InterPro" id="IPR036397">
    <property type="entry name" value="RNaseH_sf"/>
</dbReference>
<dbReference type="PANTHER" id="PTHR46564">
    <property type="entry name" value="TRANSPOSASE"/>
    <property type="match status" value="1"/>
</dbReference>
<feature type="domain" description="Insertion element IS150 protein InsJ-like helix-turn-helix" evidence="2">
    <location>
        <begin position="21"/>
        <end position="71"/>
    </location>
</feature>
<feature type="domain" description="Tc1-like transposase DDE" evidence="1">
    <location>
        <begin position="174"/>
        <end position="313"/>
    </location>
</feature>